<keyword evidence="2" id="KW-1185">Reference proteome</keyword>
<dbReference type="Proteomes" id="UP000287470">
    <property type="component" value="Unassembled WGS sequence"/>
</dbReference>
<dbReference type="OrthoDB" id="3239113at2"/>
<proteinExistence type="predicted"/>
<reference evidence="1 2" key="1">
    <citation type="submission" date="2018-09" db="EMBL/GenBank/DDBJ databases">
        <title>Characterization of the phylogenetic diversity of five novel species belonging to the genus Bifidobacterium.</title>
        <authorList>
            <person name="Lugli G.A."/>
            <person name="Duranti S."/>
            <person name="Milani C."/>
        </authorList>
    </citation>
    <scope>NUCLEOTIDE SEQUENCE [LARGE SCALE GENOMIC DNA]</scope>
    <source>
        <strain evidence="1 2">2033B</strain>
    </source>
</reference>
<dbReference type="RefSeq" id="WP_125968314.1">
    <property type="nucleotide sequence ID" value="NZ_QXGK01000008.1"/>
</dbReference>
<comment type="caution">
    <text evidence="1">The sequence shown here is derived from an EMBL/GenBank/DDBJ whole genome shotgun (WGS) entry which is preliminary data.</text>
</comment>
<evidence type="ECO:0000313" key="1">
    <source>
        <dbReference type="EMBL" id="RSX56780.1"/>
    </source>
</evidence>
<dbReference type="EMBL" id="QXGK01000008">
    <property type="protein sequence ID" value="RSX56780.1"/>
    <property type="molecule type" value="Genomic_DNA"/>
</dbReference>
<gene>
    <name evidence="1" type="ORF">D2E24_1070</name>
</gene>
<evidence type="ECO:0000313" key="2">
    <source>
        <dbReference type="Proteomes" id="UP000287470"/>
    </source>
</evidence>
<name>A0A430FUD1_9BIFI</name>
<organism evidence="1 2">
    <name type="scientific">Bifidobacterium samirii</name>
    <dbReference type="NCBI Taxonomy" id="2306974"/>
    <lineage>
        <taxon>Bacteria</taxon>
        <taxon>Bacillati</taxon>
        <taxon>Actinomycetota</taxon>
        <taxon>Actinomycetes</taxon>
        <taxon>Bifidobacteriales</taxon>
        <taxon>Bifidobacteriaceae</taxon>
        <taxon>Bifidobacterium</taxon>
    </lineage>
</organism>
<accession>A0A430FUD1</accession>
<protein>
    <submittedName>
        <fullName evidence="1">Uncharacterized protein</fullName>
    </submittedName>
</protein>
<dbReference type="AlphaFoldDB" id="A0A430FUD1"/>
<sequence>MSIILVTGSKGGGQPHVTSAMDGIMHAGTLGTGGYLLKTRKWASKPVAKDSNHITIPAWDLILEGRQMMIDSATDVTIQSGSQGMKRADLIVARYALDPTTGVETSSLVALKGTATSGTPKDPAYNTGSIIGGAIVSDLPLCRVNLDGINITGIDTLVNVLAPLSEVWDSLTLSDWKTVSSAPSYSLDVRRMGHLVMMRVSSTYASGASWGTGPLGTLPEEFRPDRELEFPWSGRDNGSCRRVLVQKTGAVTYQNLGGSQNDGGWAVNGMWFV</sequence>